<keyword evidence="1" id="KW-0614">Plasmid</keyword>
<evidence type="ECO:0000313" key="2">
    <source>
        <dbReference type="Proteomes" id="UP000010795"/>
    </source>
</evidence>
<geneLocation type="plasmid" evidence="1 2">
    <name>pTHECO01</name>
</geneLocation>
<proteinExistence type="predicted"/>
<protein>
    <submittedName>
        <fullName evidence="1">Uncharacterized protein</fullName>
    </submittedName>
</protein>
<dbReference type="EMBL" id="CP003256">
    <property type="protein sequence ID" value="AGA60108.1"/>
    <property type="molecule type" value="Genomic_DNA"/>
</dbReference>
<dbReference type="AlphaFoldDB" id="L0EIP0"/>
<keyword evidence="2" id="KW-1185">Reference proteome</keyword>
<organism evidence="1 2">
    <name type="scientific">Thermobacillus composti (strain DSM 18247 / JCM 13945 / KWC4)</name>
    <dbReference type="NCBI Taxonomy" id="717605"/>
    <lineage>
        <taxon>Bacteria</taxon>
        <taxon>Bacillati</taxon>
        <taxon>Bacillota</taxon>
        <taxon>Bacilli</taxon>
        <taxon>Bacillales</taxon>
        <taxon>Paenibacillaceae</taxon>
        <taxon>Thermobacillus</taxon>
    </lineage>
</organism>
<dbReference type="RefSeq" id="WP_015256820.1">
    <property type="nucleotide sequence ID" value="NC_019898.1"/>
</dbReference>
<dbReference type="HOGENOM" id="CLU_2439796_0_0_9"/>
<gene>
    <name evidence="1" type="ordered locus">Theco_4112</name>
</gene>
<evidence type="ECO:0000313" key="1">
    <source>
        <dbReference type="EMBL" id="AGA60108.1"/>
    </source>
</evidence>
<dbReference type="KEGG" id="tco:Theco_4112"/>
<accession>L0EIP0</accession>
<reference evidence="2" key="1">
    <citation type="submission" date="2012-01" db="EMBL/GenBank/DDBJ databases">
        <title>Complete sequence of plasmid of Thermobacillus composti KWC4.</title>
        <authorList>
            <person name="Lucas S."/>
            <person name="Han J."/>
            <person name="Lapidus A."/>
            <person name="Cheng J.-F."/>
            <person name="Goodwin L."/>
            <person name="Pitluck S."/>
            <person name="Peters L."/>
            <person name="Ovchinnikova G."/>
            <person name="Teshima H."/>
            <person name="Detter J.C."/>
            <person name="Han C."/>
            <person name="Tapia R."/>
            <person name="Land M."/>
            <person name="Hauser L."/>
            <person name="Kyrpides N."/>
            <person name="Ivanova N."/>
            <person name="Pagani I."/>
            <person name="Anderson I."/>
            <person name="Woyke T."/>
        </authorList>
    </citation>
    <scope>NUCLEOTIDE SEQUENCE [LARGE SCALE GENOMIC DNA]</scope>
    <source>
        <strain evidence="2">DSM 18247 / JCM 13945 / KWC4</strain>
        <plasmid evidence="2">Plasmid pTHECO01</plasmid>
    </source>
</reference>
<name>L0EIP0_THECK</name>
<sequence length="90" mass="10440">MHYCLKDKQTGEILDVRNGIEATLQALGQFPDQERIFVRPIMLRADYMKLSTDYRGEKNGDPYVLYCDRKERLCHLEKKAQLSIAQFGGT</sequence>
<dbReference type="Proteomes" id="UP000010795">
    <property type="component" value="Plasmid pTHECO01"/>
</dbReference>